<feature type="region of interest" description="Disordered" evidence="4">
    <location>
        <begin position="701"/>
        <end position="744"/>
    </location>
</feature>
<feature type="region of interest" description="Disordered" evidence="4">
    <location>
        <begin position="454"/>
        <end position="553"/>
    </location>
</feature>
<dbReference type="SMART" id="SM00339">
    <property type="entry name" value="FH"/>
    <property type="match status" value="1"/>
</dbReference>
<sequence length="744" mass="79931">MDTNASLERFYRSTANTSATLPSPAHPQNPQIRPGGSGSESPSDNDGSGSQGSYPLGHPQSAAGVSRQPYEVQHPPSFFPPRVEPAPATVYVDDSPYVPPGSSNTARAPTFVQSGPDGPFNPAIQHYDPNIHVSMAPTTLPTPPFRRHSGENSPTGSVGSVRSDQSGGGSGSSQRSASSGVVSNGSPPQSLAFQTHDVFPHRQRVGPPAGYNPEHYPAYDEHFRRVGMEHARIGTDPGIPDQAYYRPRTHTYPPVGVPSLPLGMPSPEPAHMSNFPSPEDRFLPMQSDEPSFDPGLRQDHVIPGQTRIYLPSPAAPQSQDTQAYASTSSSPLRSGDDAFIPTSDGDVRRILGLSPDQELSLNALADPPPGQRPGQSIPTLSQLAILGSTNKRLTLQEIYQALEDRFVWFAQNKDDKSWQNSIRHNLSLYKCFKRIQKPITEPGKGSYWVVDYSDGAGTKRPRKRNKRPTKAQLRAQAEAEAQGLQVQAQDDMESSPEEDEGFPSPPQSQDMLVDPTLMEHGHQVGQGRTSRSATRMARRGNSPYSQGTPTAAQGRHVRQQVANASVPMAHPAFPGPRQLAGTFNQPSFGQPSLGLPATGSAVFGQSSMGGLRPPASGWSVSQPYPGGQAYLPPPPPPSMGGNMGPTPTDPRATLSRAHTMPVPLGYQHNARNAPSFHPLPPIHGYEQTHDASGRFVSGRDMGAHAFQPIARSAPQQHPQEQFVQGSSRSGRRTSSSSESSHSRG</sequence>
<feature type="compositionally biased region" description="Basic residues" evidence="4">
    <location>
        <begin position="459"/>
        <end position="469"/>
    </location>
</feature>
<feature type="compositionally biased region" description="Low complexity" evidence="4">
    <location>
        <begin position="156"/>
        <end position="165"/>
    </location>
</feature>
<dbReference type="PANTHER" id="PTHR11829">
    <property type="entry name" value="FORKHEAD BOX PROTEIN"/>
    <property type="match status" value="1"/>
</dbReference>
<protein>
    <submittedName>
        <fullName evidence="6">Transcription factor</fullName>
    </submittedName>
</protein>
<feature type="region of interest" description="Disordered" evidence="4">
    <location>
        <begin position="1"/>
        <end position="192"/>
    </location>
</feature>
<keyword evidence="2 3" id="KW-0539">Nucleus</keyword>
<dbReference type="Pfam" id="PF00250">
    <property type="entry name" value="Forkhead"/>
    <property type="match status" value="1"/>
</dbReference>
<dbReference type="PANTHER" id="PTHR11829:SF343">
    <property type="entry name" value="FORK-HEAD DOMAIN-CONTAINING PROTEIN"/>
    <property type="match status" value="1"/>
</dbReference>
<dbReference type="Gene3D" id="1.10.10.10">
    <property type="entry name" value="Winged helix-like DNA-binding domain superfamily/Winged helix DNA-binding domain"/>
    <property type="match status" value="1"/>
</dbReference>
<name>A0A2G8SPG1_9APHY</name>
<dbReference type="GO" id="GO:0005634">
    <property type="term" value="C:nucleus"/>
    <property type="evidence" value="ECO:0007669"/>
    <property type="project" value="UniProtKB-SubCell"/>
</dbReference>
<dbReference type="AlphaFoldDB" id="A0A2G8SPG1"/>
<feature type="domain" description="Fork-head" evidence="5">
    <location>
        <begin position="372"/>
        <end position="464"/>
    </location>
</feature>
<feature type="compositionally biased region" description="Polar residues" evidence="4">
    <location>
        <begin position="713"/>
        <end position="724"/>
    </location>
</feature>
<feature type="compositionally biased region" description="Polar residues" evidence="4">
    <location>
        <begin position="315"/>
        <end position="332"/>
    </location>
</feature>
<organism evidence="6 7">
    <name type="scientific">Ganoderma sinense ZZ0214-1</name>
    <dbReference type="NCBI Taxonomy" id="1077348"/>
    <lineage>
        <taxon>Eukaryota</taxon>
        <taxon>Fungi</taxon>
        <taxon>Dikarya</taxon>
        <taxon>Basidiomycota</taxon>
        <taxon>Agaricomycotina</taxon>
        <taxon>Agaricomycetes</taxon>
        <taxon>Polyporales</taxon>
        <taxon>Polyporaceae</taxon>
        <taxon>Ganoderma</taxon>
    </lineage>
</organism>
<evidence type="ECO:0000259" key="5">
    <source>
        <dbReference type="PROSITE" id="PS50039"/>
    </source>
</evidence>
<accession>A0A2G8SPG1</accession>
<feature type="compositionally biased region" description="Polar residues" evidence="4">
    <location>
        <begin position="101"/>
        <end position="113"/>
    </location>
</feature>
<evidence type="ECO:0000256" key="3">
    <source>
        <dbReference type="PROSITE-ProRule" id="PRU00089"/>
    </source>
</evidence>
<dbReference type="PROSITE" id="PS50039">
    <property type="entry name" value="FORK_HEAD_3"/>
    <property type="match status" value="1"/>
</dbReference>
<keyword evidence="1 3" id="KW-0238">DNA-binding</keyword>
<feature type="DNA-binding region" description="Fork-head" evidence="3">
    <location>
        <begin position="372"/>
        <end position="464"/>
    </location>
</feature>
<evidence type="ECO:0000313" key="7">
    <source>
        <dbReference type="Proteomes" id="UP000230002"/>
    </source>
</evidence>
<feature type="compositionally biased region" description="Polar residues" evidence="4">
    <location>
        <begin position="542"/>
        <end position="551"/>
    </location>
</feature>
<dbReference type="InterPro" id="IPR036388">
    <property type="entry name" value="WH-like_DNA-bd_sf"/>
</dbReference>
<evidence type="ECO:0000256" key="1">
    <source>
        <dbReference type="ARBA" id="ARBA00023125"/>
    </source>
</evidence>
<evidence type="ECO:0000256" key="4">
    <source>
        <dbReference type="SAM" id="MobiDB-lite"/>
    </source>
</evidence>
<feature type="compositionally biased region" description="Acidic residues" evidence="4">
    <location>
        <begin position="490"/>
        <end position="501"/>
    </location>
</feature>
<feature type="compositionally biased region" description="Polar residues" evidence="4">
    <location>
        <begin position="39"/>
        <end position="53"/>
    </location>
</feature>
<gene>
    <name evidence="6" type="ORF">GSI_02384</name>
</gene>
<dbReference type="PROSITE" id="PS00658">
    <property type="entry name" value="FORK_HEAD_2"/>
    <property type="match status" value="1"/>
</dbReference>
<dbReference type="InterPro" id="IPR036390">
    <property type="entry name" value="WH_DNA-bd_sf"/>
</dbReference>
<evidence type="ECO:0000313" key="6">
    <source>
        <dbReference type="EMBL" id="PIL35654.1"/>
    </source>
</evidence>
<dbReference type="InterPro" id="IPR030456">
    <property type="entry name" value="TF_fork_head_CS_2"/>
</dbReference>
<dbReference type="CDD" id="cd00059">
    <property type="entry name" value="FH_FOX"/>
    <property type="match status" value="1"/>
</dbReference>
<comment type="caution">
    <text evidence="6">The sequence shown here is derived from an EMBL/GenBank/DDBJ whole genome shotgun (WGS) entry which is preliminary data.</text>
</comment>
<dbReference type="SUPFAM" id="SSF46785">
    <property type="entry name" value="Winged helix' DNA-binding domain"/>
    <property type="match status" value="1"/>
</dbReference>
<dbReference type="InterPro" id="IPR050211">
    <property type="entry name" value="FOX_domain-containing"/>
</dbReference>
<dbReference type="PRINTS" id="PR00053">
    <property type="entry name" value="FORKHEAD"/>
</dbReference>
<feature type="region of interest" description="Disordered" evidence="4">
    <location>
        <begin position="308"/>
        <end position="344"/>
    </location>
</feature>
<dbReference type="GO" id="GO:0000981">
    <property type="term" value="F:DNA-binding transcription factor activity, RNA polymerase II-specific"/>
    <property type="evidence" value="ECO:0007669"/>
    <property type="project" value="TreeGrafter"/>
</dbReference>
<dbReference type="EMBL" id="AYKW01000003">
    <property type="protein sequence ID" value="PIL35654.1"/>
    <property type="molecule type" value="Genomic_DNA"/>
</dbReference>
<comment type="subcellular location">
    <subcellularLocation>
        <location evidence="3">Nucleus</location>
    </subcellularLocation>
</comment>
<feature type="compositionally biased region" description="Low complexity" evidence="4">
    <location>
        <begin position="470"/>
        <end position="489"/>
    </location>
</feature>
<dbReference type="InterPro" id="IPR001766">
    <property type="entry name" value="Fork_head_dom"/>
</dbReference>
<feature type="compositionally biased region" description="Polar residues" evidence="4">
    <location>
        <begin position="13"/>
        <end position="31"/>
    </location>
</feature>
<dbReference type="STRING" id="1077348.A0A2G8SPG1"/>
<keyword evidence="7" id="KW-1185">Reference proteome</keyword>
<dbReference type="GO" id="GO:0000978">
    <property type="term" value="F:RNA polymerase II cis-regulatory region sequence-specific DNA binding"/>
    <property type="evidence" value="ECO:0007669"/>
    <property type="project" value="TreeGrafter"/>
</dbReference>
<feature type="compositionally biased region" description="Low complexity" evidence="4">
    <location>
        <begin position="725"/>
        <end position="744"/>
    </location>
</feature>
<reference evidence="6 7" key="1">
    <citation type="journal article" date="2015" name="Sci. Rep.">
        <title>Chromosome-level genome map provides insights into diverse defense mechanisms in the medicinal fungus Ganoderma sinense.</title>
        <authorList>
            <person name="Zhu Y."/>
            <person name="Xu J."/>
            <person name="Sun C."/>
            <person name="Zhou S."/>
            <person name="Xu H."/>
            <person name="Nelson D.R."/>
            <person name="Qian J."/>
            <person name="Song J."/>
            <person name="Luo H."/>
            <person name="Xiang L."/>
            <person name="Li Y."/>
            <person name="Xu Z."/>
            <person name="Ji A."/>
            <person name="Wang L."/>
            <person name="Lu S."/>
            <person name="Hayward A."/>
            <person name="Sun W."/>
            <person name="Li X."/>
            <person name="Schwartz D.C."/>
            <person name="Wang Y."/>
            <person name="Chen S."/>
        </authorList>
    </citation>
    <scope>NUCLEOTIDE SEQUENCE [LARGE SCALE GENOMIC DNA]</scope>
    <source>
        <strain evidence="6 7">ZZ0214-1</strain>
    </source>
</reference>
<feature type="compositionally biased region" description="Low complexity" evidence="4">
    <location>
        <begin position="172"/>
        <end position="183"/>
    </location>
</feature>
<dbReference type="OrthoDB" id="5954824at2759"/>
<evidence type="ECO:0000256" key="2">
    <source>
        <dbReference type="ARBA" id="ARBA00023242"/>
    </source>
</evidence>
<proteinExistence type="predicted"/>
<dbReference type="Proteomes" id="UP000230002">
    <property type="component" value="Unassembled WGS sequence"/>
</dbReference>